<feature type="compositionally biased region" description="Low complexity" evidence="5">
    <location>
        <begin position="96"/>
        <end position="105"/>
    </location>
</feature>
<dbReference type="RefSeq" id="XP_010785655.1">
    <property type="nucleotide sequence ID" value="XM_010787353.1"/>
</dbReference>
<accession>A0A6I9PD09</accession>
<organism evidence="7 8">
    <name type="scientific">Notothenia coriiceps</name>
    <name type="common">black rockcod</name>
    <dbReference type="NCBI Taxonomy" id="8208"/>
    <lineage>
        <taxon>Eukaryota</taxon>
        <taxon>Metazoa</taxon>
        <taxon>Chordata</taxon>
        <taxon>Craniata</taxon>
        <taxon>Vertebrata</taxon>
        <taxon>Euteleostomi</taxon>
        <taxon>Actinopterygii</taxon>
        <taxon>Neopterygii</taxon>
        <taxon>Teleostei</taxon>
        <taxon>Neoteleostei</taxon>
        <taxon>Acanthomorphata</taxon>
        <taxon>Eupercaria</taxon>
        <taxon>Perciformes</taxon>
        <taxon>Notothenioidei</taxon>
        <taxon>Nototheniidae</taxon>
        <taxon>Notothenia</taxon>
    </lineage>
</organism>
<dbReference type="PANTHER" id="PTHR46079:SF1">
    <property type="entry name" value="FERM DOMAIN-CONTAINING PROTEIN 4B"/>
    <property type="match status" value="1"/>
</dbReference>
<dbReference type="GO" id="GO:0005912">
    <property type="term" value="C:adherens junction"/>
    <property type="evidence" value="ECO:0007669"/>
    <property type="project" value="TreeGrafter"/>
</dbReference>
<dbReference type="InterPro" id="IPR021774">
    <property type="entry name" value="CUPID"/>
</dbReference>
<evidence type="ECO:0000256" key="5">
    <source>
        <dbReference type="SAM" id="MobiDB-lite"/>
    </source>
</evidence>
<feature type="coiled-coil region" evidence="4">
    <location>
        <begin position="49"/>
        <end position="76"/>
    </location>
</feature>
<evidence type="ECO:0000259" key="6">
    <source>
        <dbReference type="Pfam" id="PF11819"/>
    </source>
</evidence>
<evidence type="ECO:0000313" key="7">
    <source>
        <dbReference type="Proteomes" id="UP000504611"/>
    </source>
</evidence>
<feature type="non-terminal residue" evidence="8">
    <location>
        <position position="160"/>
    </location>
</feature>
<evidence type="ECO:0000313" key="8">
    <source>
        <dbReference type="RefSeq" id="XP_010785655.1"/>
    </source>
</evidence>
<reference evidence="8" key="1">
    <citation type="submission" date="2025-08" db="UniProtKB">
        <authorList>
            <consortium name="RefSeq"/>
        </authorList>
    </citation>
    <scope>IDENTIFICATION</scope>
    <source>
        <tissue evidence="8">Muscle</tissue>
    </source>
</reference>
<keyword evidence="3 4" id="KW-0175">Coiled coil</keyword>
<dbReference type="GO" id="GO:0090162">
    <property type="term" value="P:establishment of epithelial cell polarity"/>
    <property type="evidence" value="ECO:0007669"/>
    <property type="project" value="InterPro"/>
</dbReference>
<feature type="non-terminal residue" evidence="8">
    <location>
        <position position="1"/>
    </location>
</feature>
<dbReference type="KEGG" id="ncc:104959456"/>
<dbReference type="AlphaFoldDB" id="A0A6I9PD09"/>
<dbReference type="OrthoDB" id="8790206at2759"/>
<dbReference type="Proteomes" id="UP000504611">
    <property type="component" value="Unplaced"/>
</dbReference>
<evidence type="ECO:0000256" key="4">
    <source>
        <dbReference type="SAM" id="Coils"/>
    </source>
</evidence>
<evidence type="ECO:0000256" key="1">
    <source>
        <dbReference type="ARBA" id="ARBA00004496"/>
    </source>
</evidence>
<evidence type="ECO:0000256" key="3">
    <source>
        <dbReference type="ARBA" id="ARBA00023054"/>
    </source>
</evidence>
<feature type="compositionally biased region" description="Basic and acidic residues" evidence="5">
    <location>
        <begin position="130"/>
        <end position="146"/>
    </location>
</feature>
<name>A0A6I9PD09_9TELE</name>
<dbReference type="GO" id="GO:0005923">
    <property type="term" value="C:bicellular tight junction"/>
    <property type="evidence" value="ECO:0007669"/>
    <property type="project" value="TreeGrafter"/>
</dbReference>
<dbReference type="PANTHER" id="PTHR46079">
    <property type="entry name" value="FERM DOMAIN-CONTAINING PROTEIN 4"/>
    <property type="match status" value="1"/>
</dbReference>
<comment type="subcellular location">
    <subcellularLocation>
        <location evidence="1">Cytoplasm</location>
    </subcellularLocation>
</comment>
<dbReference type="GO" id="GO:0005737">
    <property type="term" value="C:cytoplasm"/>
    <property type="evidence" value="ECO:0007669"/>
    <property type="project" value="UniProtKB-SubCell"/>
</dbReference>
<sequence length="160" mass="18347">SPSHRVCVVCFSPQDPHLRNLESRFALQQKIVEAAIKLSNEGELGKTVKKKRRSNCLDAMRKLEEIEKEINAYRVRKGRKPTQRASLIIADDVNPSDLSSLSDSLTLDDDDELSSQRQRSRSVQYSPRPHHADTLDIHYNNDRRLSDQQPDSRYTDTSDT</sequence>
<feature type="compositionally biased region" description="Low complexity" evidence="5">
    <location>
        <begin position="115"/>
        <end position="126"/>
    </location>
</feature>
<dbReference type="Pfam" id="PF11819">
    <property type="entry name" value="CUPID"/>
    <property type="match status" value="1"/>
</dbReference>
<feature type="region of interest" description="Disordered" evidence="5">
    <location>
        <begin position="93"/>
        <end position="160"/>
    </location>
</feature>
<dbReference type="InterPro" id="IPR047176">
    <property type="entry name" value="FRMD4A/B"/>
</dbReference>
<keyword evidence="7" id="KW-1185">Reference proteome</keyword>
<keyword evidence="2" id="KW-0963">Cytoplasm</keyword>
<dbReference type="GeneID" id="104959456"/>
<protein>
    <submittedName>
        <fullName evidence="8">FERM domain-containing protein 4B-like</fullName>
    </submittedName>
</protein>
<evidence type="ECO:0000256" key="2">
    <source>
        <dbReference type="ARBA" id="ARBA00022490"/>
    </source>
</evidence>
<feature type="domain" description="Cytohesin Ubiquitin Protein Inducing" evidence="6">
    <location>
        <begin position="14"/>
        <end position="46"/>
    </location>
</feature>
<gene>
    <name evidence="8" type="primary">LOC104959456</name>
</gene>
<proteinExistence type="predicted"/>